<dbReference type="CDD" id="cd00156">
    <property type="entry name" value="REC"/>
    <property type="match status" value="1"/>
</dbReference>
<dbReference type="InterPro" id="IPR011006">
    <property type="entry name" value="CheY-like_superfamily"/>
</dbReference>
<gene>
    <name evidence="3" type="ORF">ASZ90_000355</name>
</gene>
<dbReference type="InterPro" id="IPR050595">
    <property type="entry name" value="Bact_response_regulator"/>
</dbReference>
<evidence type="ECO:0000256" key="1">
    <source>
        <dbReference type="ARBA" id="ARBA00022553"/>
    </source>
</evidence>
<dbReference type="SMART" id="SM00448">
    <property type="entry name" value="REC"/>
    <property type="match status" value="1"/>
</dbReference>
<feature type="domain" description="Response regulatory" evidence="2">
    <location>
        <begin position="2"/>
        <end position="128"/>
    </location>
</feature>
<name>A0A0W8G9F0_9ZZZZ</name>
<protein>
    <submittedName>
        <fullName evidence="3">Response regulator receiver domain protein (Chey-like)</fullName>
    </submittedName>
</protein>
<dbReference type="EMBL" id="LNQE01000043">
    <property type="protein sequence ID" value="KUG29740.1"/>
    <property type="molecule type" value="Genomic_DNA"/>
</dbReference>
<evidence type="ECO:0000259" key="2">
    <source>
        <dbReference type="PROSITE" id="PS50110"/>
    </source>
</evidence>
<keyword evidence="1" id="KW-0597">Phosphoprotein</keyword>
<comment type="caution">
    <text evidence="3">The sequence shown here is derived from an EMBL/GenBank/DDBJ whole genome shotgun (WGS) entry which is preliminary data.</text>
</comment>
<dbReference type="PANTHER" id="PTHR44591:SF3">
    <property type="entry name" value="RESPONSE REGULATORY DOMAIN-CONTAINING PROTEIN"/>
    <property type="match status" value="1"/>
</dbReference>
<dbReference type="SUPFAM" id="SSF52172">
    <property type="entry name" value="CheY-like"/>
    <property type="match status" value="1"/>
</dbReference>
<accession>A0A0W8G9F0</accession>
<organism evidence="3">
    <name type="scientific">hydrocarbon metagenome</name>
    <dbReference type="NCBI Taxonomy" id="938273"/>
    <lineage>
        <taxon>unclassified sequences</taxon>
        <taxon>metagenomes</taxon>
        <taxon>ecological metagenomes</taxon>
    </lineage>
</organism>
<dbReference type="AlphaFoldDB" id="A0A0W8G9F0"/>
<evidence type="ECO:0000313" key="3">
    <source>
        <dbReference type="EMBL" id="KUG29740.1"/>
    </source>
</evidence>
<dbReference type="Gene3D" id="3.40.50.2300">
    <property type="match status" value="1"/>
</dbReference>
<dbReference type="PROSITE" id="PS50110">
    <property type="entry name" value="RESPONSE_REGULATORY"/>
    <property type="match status" value="1"/>
</dbReference>
<dbReference type="PANTHER" id="PTHR44591">
    <property type="entry name" value="STRESS RESPONSE REGULATOR PROTEIN 1"/>
    <property type="match status" value="1"/>
</dbReference>
<sequence>MKFLIVDDDLAMCQILTFYLARHARCFSATSTAEALQLFTRHLRREPFHTVFMDIEMPGFKGHDIVELFREAEDTFHIPEKERFNLVMVSAHGDLENITISLYKNKAKCFIKKPFTEDELLRELRTARILPPSSGLP</sequence>
<dbReference type="GO" id="GO:0000160">
    <property type="term" value="P:phosphorelay signal transduction system"/>
    <property type="evidence" value="ECO:0007669"/>
    <property type="project" value="InterPro"/>
</dbReference>
<reference evidence="3" key="1">
    <citation type="journal article" date="2015" name="Proc. Natl. Acad. Sci. U.S.A.">
        <title>Networks of energetic and metabolic interactions define dynamics in microbial communities.</title>
        <authorList>
            <person name="Embree M."/>
            <person name="Liu J.K."/>
            <person name="Al-Bassam M.M."/>
            <person name="Zengler K."/>
        </authorList>
    </citation>
    <scope>NUCLEOTIDE SEQUENCE</scope>
</reference>
<proteinExistence type="predicted"/>
<dbReference type="InterPro" id="IPR001789">
    <property type="entry name" value="Sig_transdc_resp-reg_receiver"/>
</dbReference>
<dbReference type="Pfam" id="PF00072">
    <property type="entry name" value="Response_reg"/>
    <property type="match status" value="1"/>
</dbReference>